<sequence>FFYSDGGRDKWKLDASHFIGEIVNHVVLDPRGSQTMLMAARTGHLGPTVFRSSDAGKTWKEAGRPPAFAKTKTGQGKAVQQVFWLTPGYHSEPGVWWAGIVPQGLFYSEDDGQNWEEVVPFRRYLEKLAQKEGFIGEPPGGGPIIHSIRIDPRDAKHMYVGVSSGGVFETNNRGKTWKPLNQGVVADYLPPPTDGPWHEYGQDPHHLAMHPLYPDRLYQQNHCGVYRLDRPSSQWTRIGDNLPREVGDIGFPIVVHPKDPDTVWVFPMDGTSVWPRTSPGGRPAAFKSSNGGKTWKRLARGFPKEHGYFTTLRQGFVCDQHDPVGLYLGLSSGEVWASADEGDSWRQIAQHLPYILCVEAV</sequence>
<dbReference type="Proteomes" id="UP000591948">
    <property type="component" value="Unassembled WGS sequence"/>
</dbReference>
<dbReference type="PANTHER" id="PTHR43739:SF5">
    <property type="entry name" value="EXO-ALPHA-SIALIDASE"/>
    <property type="match status" value="1"/>
</dbReference>
<dbReference type="Gene3D" id="2.130.10.10">
    <property type="entry name" value="YVTN repeat-like/Quinoprotein amine dehydrogenase"/>
    <property type="match status" value="1"/>
</dbReference>
<dbReference type="SUPFAM" id="SSF110296">
    <property type="entry name" value="Oligoxyloglucan reducing end-specific cellobiohydrolase"/>
    <property type="match status" value="1"/>
</dbReference>
<dbReference type="EMBL" id="BLRY01000251">
    <property type="protein sequence ID" value="GFP28500.1"/>
    <property type="molecule type" value="Genomic_DNA"/>
</dbReference>
<evidence type="ECO:0008006" key="3">
    <source>
        <dbReference type="Google" id="ProtNLM"/>
    </source>
</evidence>
<proteinExistence type="predicted"/>
<reference evidence="1 2" key="1">
    <citation type="journal article" date="2020" name="Front. Microbiol.">
        <title>Single-cell genomics of novel Actinobacteria with the Wood-Ljungdahl pathway discovered in a serpentinizing system.</title>
        <authorList>
            <person name="Merino N."/>
            <person name="Kawai M."/>
            <person name="Boyd E.S."/>
            <person name="Colman D.R."/>
            <person name="McGlynn S.E."/>
            <person name="Nealson K.H."/>
            <person name="Kurokawa K."/>
            <person name="Hongoh Y."/>
        </authorList>
    </citation>
    <scope>NUCLEOTIDE SEQUENCE [LARGE SCALE GENOMIC DNA]</scope>
    <source>
        <strain evidence="1 2">S33</strain>
    </source>
</reference>
<comment type="caution">
    <text evidence="1">The sequence shown here is derived from an EMBL/GenBank/DDBJ whole genome shotgun (WGS) entry which is preliminary data.</text>
</comment>
<dbReference type="InterPro" id="IPR015943">
    <property type="entry name" value="WD40/YVTN_repeat-like_dom_sf"/>
</dbReference>
<organism evidence="1 2">
    <name type="scientific">Candidatus Hakubella thermalkaliphila</name>
    <dbReference type="NCBI Taxonomy" id="2754717"/>
    <lineage>
        <taxon>Bacteria</taxon>
        <taxon>Bacillati</taxon>
        <taxon>Actinomycetota</taxon>
        <taxon>Actinomycetota incertae sedis</taxon>
        <taxon>Candidatus Hakubellales</taxon>
        <taxon>Candidatus Hakubellaceae</taxon>
        <taxon>Candidatus Hakubella</taxon>
    </lineage>
</organism>
<evidence type="ECO:0000313" key="1">
    <source>
        <dbReference type="EMBL" id="GFP28500.1"/>
    </source>
</evidence>
<dbReference type="RefSeq" id="WP_176233877.1">
    <property type="nucleotide sequence ID" value="NZ_BLRY01000251.1"/>
</dbReference>
<accession>A0A6V8P8V4</accession>
<dbReference type="GO" id="GO:0010411">
    <property type="term" value="P:xyloglucan metabolic process"/>
    <property type="evidence" value="ECO:0007669"/>
    <property type="project" value="TreeGrafter"/>
</dbReference>
<protein>
    <recommendedName>
        <fullName evidence="3">Glycosyl hydrolase</fullName>
    </recommendedName>
</protein>
<dbReference type="CDD" id="cd15482">
    <property type="entry name" value="Sialidase_non-viral"/>
    <property type="match status" value="1"/>
</dbReference>
<gene>
    <name evidence="1" type="ORF">HKBW3S33_01915</name>
</gene>
<name>A0A6V8P8V4_9ACTN</name>
<dbReference type="PANTHER" id="PTHR43739">
    <property type="entry name" value="XYLOGLUCANASE (EUROFUNG)"/>
    <property type="match status" value="1"/>
</dbReference>
<dbReference type="AlphaFoldDB" id="A0A6V8P8V4"/>
<keyword evidence="2" id="KW-1185">Reference proteome</keyword>
<evidence type="ECO:0000313" key="2">
    <source>
        <dbReference type="Proteomes" id="UP000591948"/>
    </source>
</evidence>
<feature type="non-terminal residue" evidence="1">
    <location>
        <position position="1"/>
    </location>
</feature>
<dbReference type="InterPro" id="IPR052025">
    <property type="entry name" value="Xyloglucanase_GH74"/>
</dbReference>